<dbReference type="InterPro" id="IPR023299">
    <property type="entry name" value="ATPase_P-typ_cyto_dom_N"/>
</dbReference>
<evidence type="ECO:0000256" key="14">
    <source>
        <dbReference type="ARBA" id="ARBA00023136"/>
    </source>
</evidence>
<dbReference type="PROSITE" id="PS50846">
    <property type="entry name" value="HMA_2"/>
    <property type="match status" value="1"/>
</dbReference>
<dbReference type="PROSITE" id="PS01047">
    <property type="entry name" value="HMA_1"/>
    <property type="match status" value="1"/>
</dbReference>
<comment type="similarity">
    <text evidence="2 15">Belongs to the cation transport ATPase (P-type) (TC 3.A.3) family. Type IB subfamily.</text>
</comment>
<feature type="transmembrane region" description="Helical" evidence="15">
    <location>
        <begin position="429"/>
        <end position="450"/>
    </location>
</feature>
<dbReference type="Proteomes" id="UP001253545">
    <property type="component" value="Unassembled WGS sequence"/>
</dbReference>
<dbReference type="NCBIfam" id="TIGR01525">
    <property type="entry name" value="ATPase-IB_hvy"/>
    <property type="match status" value="1"/>
</dbReference>
<keyword evidence="14 15" id="KW-0472">Membrane</keyword>
<keyword evidence="3" id="KW-0813">Transport</keyword>
<dbReference type="SFLD" id="SFLDF00027">
    <property type="entry name" value="p-type_atpase"/>
    <property type="match status" value="1"/>
</dbReference>
<evidence type="ECO:0000256" key="5">
    <source>
        <dbReference type="ARBA" id="ARBA00022553"/>
    </source>
</evidence>
<dbReference type="InterPro" id="IPR008250">
    <property type="entry name" value="ATPase_P-typ_transduc_dom_A_sf"/>
</dbReference>
<evidence type="ECO:0000256" key="3">
    <source>
        <dbReference type="ARBA" id="ARBA00022448"/>
    </source>
</evidence>
<keyword evidence="8 15" id="KW-0547">Nucleotide-binding</keyword>
<feature type="transmembrane region" description="Helical" evidence="15">
    <location>
        <begin position="277"/>
        <end position="295"/>
    </location>
</feature>
<evidence type="ECO:0000256" key="10">
    <source>
        <dbReference type="ARBA" id="ARBA00022842"/>
    </source>
</evidence>
<dbReference type="InterPro" id="IPR059000">
    <property type="entry name" value="ATPase_P-type_domA"/>
</dbReference>
<keyword evidence="18" id="KW-1185">Reference proteome</keyword>
<dbReference type="EMBL" id="JAVRHX010000001">
    <property type="protein sequence ID" value="MDT0594253.1"/>
    <property type="molecule type" value="Genomic_DNA"/>
</dbReference>
<dbReference type="CDD" id="cd00371">
    <property type="entry name" value="HMA"/>
    <property type="match status" value="1"/>
</dbReference>
<reference evidence="17 18" key="1">
    <citation type="submission" date="2023-09" db="EMBL/GenBank/DDBJ databases">
        <authorList>
            <person name="Rey-Velasco X."/>
        </authorList>
    </citation>
    <scope>NUCLEOTIDE SEQUENCE [LARGE SCALE GENOMIC DNA]</scope>
    <source>
        <strain evidence="17 18">P117</strain>
    </source>
</reference>
<dbReference type="Gene3D" id="3.40.50.1000">
    <property type="entry name" value="HAD superfamily/HAD-like"/>
    <property type="match status" value="1"/>
</dbReference>
<name>A0ABU2ZNQ4_9ALTE</name>
<evidence type="ECO:0000256" key="1">
    <source>
        <dbReference type="ARBA" id="ARBA00004651"/>
    </source>
</evidence>
<evidence type="ECO:0000256" key="13">
    <source>
        <dbReference type="ARBA" id="ARBA00023065"/>
    </source>
</evidence>
<dbReference type="PANTHER" id="PTHR43520:SF5">
    <property type="entry name" value="CATION-TRANSPORTING P-TYPE ATPASE-RELATED"/>
    <property type="match status" value="1"/>
</dbReference>
<dbReference type="Gene3D" id="2.70.150.10">
    <property type="entry name" value="Calcium-transporting ATPase, cytoplasmic transduction domain A"/>
    <property type="match status" value="1"/>
</dbReference>
<dbReference type="InterPro" id="IPR036163">
    <property type="entry name" value="HMA_dom_sf"/>
</dbReference>
<dbReference type="Gene3D" id="3.40.1110.10">
    <property type="entry name" value="Calcium-transporting ATPase, cytoplasmic domain N"/>
    <property type="match status" value="1"/>
</dbReference>
<dbReference type="SUPFAM" id="SSF81665">
    <property type="entry name" value="Calcium ATPase, transmembrane domain M"/>
    <property type="match status" value="1"/>
</dbReference>
<dbReference type="InterPro" id="IPR027256">
    <property type="entry name" value="P-typ_ATPase_IB"/>
</dbReference>
<keyword evidence="7 15" id="KW-0479">Metal-binding</keyword>
<feature type="domain" description="HMA" evidence="16">
    <location>
        <begin position="96"/>
        <end position="162"/>
    </location>
</feature>
<comment type="caution">
    <text evidence="17">The sequence shown here is derived from an EMBL/GenBank/DDBJ whole genome shotgun (WGS) entry which is preliminary data.</text>
</comment>
<evidence type="ECO:0000256" key="12">
    <source>
        <dbReference type="ARBA" id="ARBA00022989"/>
    </source>
</evidence>
<evidence type="ECO:0000256" key="4">
    <source>
        <dbReference type="ARBA" id="ARBA00022475"/>
    </source>
</evidence>
<proteinExistence type="inferred from homology"/>
<dbReference type="Pfam" id="PF00122">
    <property type="entry name" value="E1-E2_ATPase"/>
    <property type="match status" value="1"/>
</dbReference>
<evidence type="ECO:0000313" key="17">
    <source>
        <dbReference type="EMBL" id="MDT0594253.1"/>
    </source>
</evidence>
<dbReference type="InterPro" id="IPR001757">
    <property type="entry name" value="P_typ_ATPase"/>
</dbReference>
<dbReference type="Pfam" id="PF00403">
    <property type="entry name" value="HMA"/>
    <property type="match status" value="1"/>
</dbReference>
<dbReference type="PRINTS" id="PR00943">
    <property type="entry name" value="CUATPASE"/>
</dbReference>
<dbReference type="Gene3D" id="3.30.70.100">
    <property type="match status" value="1"/>
</dbReference>
<evidence type="ECO:0000256" key="9">
    <source>
        <dbReference type="ARBA" id="ARBA00022840"/>
    </source>
</evidence>
<gene>
    <name evidence="17" type="ORF">RM552_05300</name>
</gene>
<evidence type="ECO:0000256" key="6">
    <source>
        <dbReference type="ARBA" id="ARBA00022692"/>
    </source>
</evidence>
<evidence type="ECO:0000256" key="2">
    <source>
        <dbReference type="ARBA" id="ARBA00006024"/>
    </source>
</evidence>
<dbReference type="SUPFAM" id="SSF56784">
    <property type="entry name" value="HAD-like"/>
    <property type="match status" value="1"/>
</dbReference>
<dbReference type="SUPFAM" id="SSF55008">
    <property type="entry name" value="HMA, heavy metal-associated domain"/>
    <property type="match status" value="1"/>
</dbReference>
<dbReference type="PANTHER" id="PTHR43520">
    <property type="entry name" value="ATP7, ISOFORM B"/>
    <property type="match status" value="1"/>
</dbReference>
<dbReference type="InterPro" id="IPR036412">
    <property type="entry name" value="HAD-like_sf"/>
</dbReference>
<comment type="subcellular location">
    <subcellularLocation>
        <location evidence="1">Cell membrane</location>
        <topology evidence="1">Multi-pass membrane protein</topology>
    </subcellularLocation>
</comment>
<dbReference type="PROSITE" id="PS00154">
    <property type="entry name" value="ATPASE_E1_E2"/>
    <property type="match status" value="1"/>
</dbReference>
<sequence>MSINIAEDCCFHCGLPNEDAQKYQVVINDVPHAMCCPGCQAVAQAIVDNGLVNYYEFRTEPAARGDSALSNTMAQLSVYDEPDLQEEFVFDQGKHKQIQLTVEGITCAACGWLIEKQLAKLKGIKQVSVNVSARRALISWQPDQIKLSEILSRLKSIGYESLPFQPDTHEASYKKEHKAFLKKLGLAGIMTMQVMMLAMGQYFDIFGNIDDDAISYFNAVSLLLTTPVVLYSGSIFYISALKAVQAKTVNMDVPVTIAIVATYIAGVLAVNKNTGEVYFESICMFVFFLLISRFLEHRSRHRASLISSNMLKLIPITANRLENSIWKSVLAKQLIKGDMVIVKPGESVPVDGYITEGKSLFDESMLTGEFEPVTKSVGDKVYAGSLNQQGSIIVKVSASVKHAMMNQILRLQENALANKPKVAAVADKLSRFFVIIVLAVAIATYLFWYYQGSEHAFWITISVLVATCPCALGLATPSALTCAMAKLNQLGILLKRADALEQITGISDIVFDKTGTLTKGEFSIQKTWLNESFSNELCDTFGLPHTTNEQLVMHLASIIEMRSEHPIAKAFVDANQKLGPLSLSQKKWQALKDINVTNLNIEIGKGVSSNIYHYQCHIGSKKFIQEKLDRVLQIDDITALKGANVIFAMGNQVLAGFWVTDTLADDVTETLKQLKAFKTTILSGDTQANAEIIAKQLGINNVIGDSSPAQKLDYVNNMQKINAKTLMLGDGINDAPVLAAADVSIAVGNASDLAKNAADVVLLNPKLNMLSHLINLAFATKRKIKQNIAWALGYNILVIPFAVLGLLTPWQAALGMSLSSIIVVYNSTRLMR</sequence>
<keyword evidence="10" id="KW-0460">Magnesium</keyword>
<accession>A0ABU2ZNQ4</accession>
<keyword evidence="9 15" id="KW-0067">ATP-binding</keyword>
<feature type="transmembrane region" description="Helical" evidence="15">
    <location>
        <begin position="215"/>
        <end position="241"/>
    </location>
</feature>
<dbReference type="SFLD" id="SFLDG00002">
    <property type="entry name" value="C1.7:_P-type_atpase_like"/>
    <property type="match status" value="1"/>
</dbReference>
<dbReference type="SUPFAM" id="SSF81653">
    <property type="entry name" value="Calcium ATPase, transduction domain A"/>
    <property type="match status" value="1"/>
</dbReference>
<keyword evidence="13" id="KW-0406">Ion transport</keyword>
<keyword evidence="11" id="KW-1278">Translocase</keyword>
<dbReference type="Pfam" id="PF12156">
    <property type="entry name" value="ATPase-cat_bd"/>
    <property type="match status" value="1"/>
</dbReference>
<dbReference type="InterPro" id="IPR017969">
    <property type="entry name" value="Heavy-metal-associated_CS"/>
</dbReference>
<feature type="transmembrane region" description="Helical" evidence="15">
    <location>
        <begin position="456"/>
        <end position="476"/>
    </location>
</feature>
<feature type="transmembrane region" description="Helical" evidence="15">
    <location>
        <begin position="184"/>
        <end position="203"/>
    </location>
</feature>
<dbReference type="PRINTS" id="PR00119">
    <property type="entry name" value="CATATPASE"/>
</dbReference>
<dbReference type="InterPro" id="IPR023214">
    <property type="entry name" value="HAD_sf"/>
</dbReference>
<dbReference type="InterPro" id="IPR023298">
    <property type="entry name" value="ATPase_P-typ_TM_dom_sf"/>
</dbReference>
<keyword evidence="12 15" id="KW-1133">Transmembrane helix</keyword>
<evidence type="ECO:0000313" key="18">
    <source>
        <dbReference type="Proteomes" id="UP001253545"/>
    </source>
</evidence>
<evidence type="ECO:0000256" key="15">
    <source>
        <dbReference type="RuleBase" id="RU362081"/>
    </source>
</evidence>
<dbReference type="NCBIfam" id="TIGR01494">
    <property type="entry name" value="ATPase_P-type"/>
    <property type="match status" value="2"/>
</dbReference>
<dbReference type="RefSeq" id="WP_311367733.1">
    <property type="nucleotide sequence ID" value="NZ_JAVRHX010000001.1"/>
</dbReference>
<dbReference type="Pfam" id="PF00702">
    <property type="entry name" value="Hydrolase"/>
    <property type="match status" value="1"/>
</dbReference>
<feature type="transmembrane region" description="Helical" evidence="15">
    <location>
        <begin position="253"/>
        <end position="271"/>
    </location>
</feature>
<dbReference type="CDD" id="cd02079">
    <property type="entry name" value="P-type_ATPase_HM"/>
    <property type="match status" value="1"/>
</dbReference>
<keyword evidence="5" id="KW-0597">Phosphoprotein</keyword>
<dbReference type="InterPro" id="IPR006121">
    <property type="entry name" value="HMA_dom"/>
</dbReference>
<dbReference type="InterPro" id="IPR018303">
    <property type="entry name" value="ATPase_P-typ_P_site"/>
</dbReference>
<dbReference type="SFLD" id="SFLDS00003">
    <property type="entry name" value="Haloacid_Dehalogenase"/>
    <property type="match status" value="1"/>
</dbReference>
<evidence type="ECO:0000256" key="8">
    <source>
        <dbReference type="ARBA" id="ARBA00022741"/>
    </source>
</evidence>
<organism evidence="17 18">
    <name type="scientific">Glaciecola petra</name>
    <dbReference type="NCBI Taxonomy" id="3075602"/>
    <lineage>
        <taxon>Bacteria</taxon>
        <taxon>Pseudomonadati</taxon>
        <taxon>Pseudomonadota</taxon>
        <taxon>Gammaproteobacteria</taxon>
        <taxon>Alteromonadales</taxon>
        <taxon>Alteromonadaceae</taxon>
        <taxon>Glaciecola</taxon>
    </lineage>
</organism>
<evidence type="ECO:0000259" key="16">
    <source>
        <dbReference type="PROSITE" id="PS50846"/>
    </source>
</evidence>
<evidence type="ECO:0000256" key="11">
    <source>
        <dbReference type="ARBA" id="ARBA00022967"/>
    </source>
</evidence>
<protein>
    <submittedName>
        <fullName evidence="17">Heavy metal translocating P-type ATPase</fullName>
    </submittedName>
</protein>
<dbReference type="InterPro" id="IPR044492">
    <property type="entry name" value="P_typ_ATPase_HD_dom"/>
</dbReference>
<keyword evidence="6 15" id="KW-0812">Transmembrane</keyword>
<keyword evidence="4 15" id="KW-1003">Cell membrane</keyword>
<evidence type="ECO:0000256" key="7">
    <source>
        <dbReference type="ARBA" id="ARBA00022723"/>
    </source>
</evidence>
<dbReference type="InterPro" id="IPR021993">
    <property type="entry name" value="ATPase-cat-bd"/>
</dbReference>
<feature type="transmembrane region" description="Helical" evidence="15">
    <location>
        <begin position="788"/>
        <end position="807"/>
    </location>
</feature>